<gene>
    <name evidence="1" type="ORF">SM39_0576</name>
</gene>
<dbReference type="SUPFAM" id="SSF50969">
    <property type="entry name" value="YVTN repeat-like/Quinoprotein amine dehydrogenase"/>
    <property type="match status" value="1"/>
</dbReference>
<dbReference type="EMBL" id="AP013063">
    <property type="protein sequence ID" value="BAO32638.1"/>
    <property type="molecule type" value="Genomic_DNA"/>
</dbReference>
<accession>A0AAT9E443</accession>
<dbReference type="AlphaFoldDB" id="A0AAT9E443"/>
<proteinExistence type="predicted"/>
<reference evidence="1" key="1">
    <citation type="journal article" date="2014" name="Genome Biol. Evol.">
        <title>Genome evolution and plasticity of Serratia marcescens, an important multidrug-resistant nosocomial pathogen.</title>
        <authorList>
            <person name="Iguchi A."/>
            <person name="Nagaya Y."/>
            <person name="Pradel E."/>
            <person name="Ooka T."/>
            <person name="Ogura Y."/>
            <person name="Katsura K."/>
            <person name="Kurokawa K."/>
            <person name="Oshima K."/>
            <person name="Hattori M."/>
            <person name="Parkhill J."/>
            <person name="Sebaihia M."/>
            <person name="Coulthurst S.J."/>
            <person name="Gotoh N."/>
            <person name="Thomson N.R."/>
            <person name="Ewbank J.J."/>
            <person name="Hayashi T."/>
        </authorList>
    </citation>
    <scope>NUCLEOTIDE SEQUENCE</scope>
    <source>
        <strain evidence="1">SM39</strain>
    </source>
</reference>
<name>A0AAT9E443_SERMA</name>
<organism evidence="1">
    <name type="scientific">Serratia marcescens SM39</name>
    <dbReference type="NCBI Taxonomy" id="1334564"/>
    <lineage>
        <taxon>Bacteria</taxon>
        <taxon>Pseudomonadati</taxon>
        <taxon>Pseudomonadota</taxon>
        <taxon>Gammaproteobacteria</taxon>
        <taxon>Enterobacterales</taxon>
        <taxon>Yersiniaceae</taxon>
        <taxon>Serratia</taxon>
    </lineage>
</organism>
<sequence>MKAERGADLSDGKTLFWLDNLCLTCVPSQRGNWHVCSFKREESRWDDTIALLKGDEVQFSVKLGNGSYGKAHCVSLNGAFIFSIHGDPDNRMKGLIVMNSSHQELFRVETSCHLISAAISEFGQYIALSFAIGKDTTDPYSGRLEVIDLSTGEVKMSLVKSDKIYHASLDVLEPDGEVFATSNGKSVLVYSNRI</sequence>
<protein>
    <submittedName>
        <fullName evidence="1">Uncharacterized protein</fullName>
    </submittedName>
</protein>
<dbReference type="KEGG" id="smar:SM39_0576"/>
<dbReference type="InterPro" id="IPR011044">
    <property type="entry name" value="Quino_amine_DH_bsu"/>
</dbReference>
<dbReference type="RefSeq" id="WP_041037905.1">
    <property type="nucleotide sequence ID" value="NZ_AP013063.1"/>
</dbReference>
<evidence type="ECO:0000313" key="1">
    <source>
        <dbReference type="EMBL" id="BAO32638.1"/>
    </source>
</evidence>